<dbReference type="HOGENOM" id="CLU_717386_0_0_10"/>
<dbReference type="GO" id="GO:0016757">
    <property type="term" value="F:glycosyltransferase activity"/>
    <property type="evidence" value="ECO:0007669"/>
    <property type="project" value="UniProtKB-ARBA"/>
</dbReference>
<dbReference type="InterPro" id="IPR028098">
    <property type="entry name" value="Glyco_trans_4-like_N"/>
</dbReference>
<organism evidence="2 3">
    <name type="scientific">Prevotella multiformis DSM 16608</name>
    <dbReference type="NCBI Taxonomy" id="888743"/>
    <lineage>
        <taxon>Bacteria</taxon>
        <taxon>Pseudomonadati</taxon>
        <taxon>Bacteroidota</taxon>
        <taxon>Bacteroidia</taxon>
        <taxon>Bacteroidales</taxon>
        <taxon>Prevotellaceae</taxon>
        <taxon>Prevotella</taxon>
    </lineage>
</organism>
<keyword evidence="3" id="KW-1185">Reference proteome</keyword>
<accession>F0F6M7</accession>
<dbReference type="Gene3D" id="3.40.50.2000">
    <property type="entry name" value="Glycogen Phosphorylase B"/>
    <property type="match status" value="1"/>
</dbReference>
<feature type="domain" description="Glycosyltransferase subfamily 4-like N-terminal" evidence="1">
    <location>
        <begin position="20"/>
        <end position="140"/>
    </location>
</feature>
<evidence type="ECO:0000313" key="3">
    <source>
        <dbReference type="Proteomes" id="UP000005697"/>
    </source>
</evidence>
<reference evidence="2 3" key="1">
    <citation type="submission" date="2011-01" db="EMBL/GenBank/DDBJ databases">
        <authorList>
            <person name="Muzny D."/>
            <person name="Qin X."/>
            <person name="Deng J."/>
            <person name="Jiang H."/>
            <person name="Liu Y."/>
            <person name="Qu J."/>
            <person name="Song X.-Z."/>
            <person name="Zhang L."/>
            <person name="Thornton R."/>
            <person name="Coyle M."/>
            <person name="Francisco L."/>
            <person name="Jackson L."/>
            <person name="Javaid M."/>
            <person name="Korchina V."/>
            <person name="Kovar C."/>
            <person name="Mata R."/>
            <person name="Mathew T."/>
            <person name="Ngo R."/>
            <person name="Nguyen L."/>
            <person name="Nguyen N."/>
            <person name="Okwuonu G."/>
            <person name="Ongeri F."/>
            <person name="Pham C."/>
            <person name="Simmons D."/>
            <person name="Wilczek-Boney K."/>
            <person name="Hale W."/>
            <person name="Jakkamsetti A."/>
            <person name="Pham P."/>
            <person name="Ruth R."/>
            <person name="San Lucas F."/>
            <person name="Warren J."/>
            <person name="Zhang J."/>
            <person name="Zhao Z."/>
            <person name="Zhou C."/>
            <person name="Zhu D."/>
            <person name="Lee S."/>
            <person name="Bess C."/>
            <person name="Blankenburg K."/>
            <person name="Forbes L."/>
            <person name="Fu Q."/>
            <person name="Gubbala S."/>
            <person name="Hirani K."/>
            <person name="Jayaseelan J.C."/>
            <person name="Lara F."/>
            <person name="Munidasa M."/>
            <person name="Palculict T."/>
            <person name="Patil S."/>
            <person name="Pu L.-L."/>
            <person name="Saada N."/>
            <person name="Tang L."/>
            <person name="Weissenberger G."/>
            <person name="Zhu Y."/>
            <person name="Hemphill L."/>
            <person name="Shang Y."/>
            <person name="Youmans B."/>
            <person name="Ayvaz T."/>
            <person name="Ross M."/>
            <person name="Santibanez J."/>
            <person name="Aqrawi P."/>
            <person name="Gross S."/>
            <person name="Joshi V."/>
            <person name="Fowler G."/>
            <person name="Nazareth L."/>
            <person name="Reid J."/>
            <person name="Worley K."/>
            <person name="Petrosino J."/>
            <person name="Highlander S."/>
            <person name="Gibbs R."/>
        </authorList>
    </citation>
    <scope>NUCLEOTIDE SEQUENCE [LARGE SCALE GENOMIC DNA]</scope>
    <source>
        <strain evidence="2 3">DSM 16608</strain>
    </source>
</reference>
<protein>
    <recommendedName>
        <fullName evidence="1">Glycosyltransferase subfamily 4-like N-terminal domain-containing protein</fullName>
    </recommendedName>
</protein>
<dbReference type="AlphaFoldDB" id="F0F6M7"/>
<evidence type="ECO:0000259" key="1">
    <source>
        <dbReference type="Pfam" id="PF13579"/>
    </source>
</evidence>
<proteinExistence type="predicted"/>
<dbReference type="Proteomes" id="UP000005697">
    <property type="component" value="Unassembled WGS sequence"/>
</dbReference>
<evidence type="ECO:0000313" key="2">
    <source>
        <dbReference type="EMBL" id="EGC20309.1"/>
    </source>
</evidence>
<dbReference type="STRING" id="888743.HMPREF9141_1249"/>
<dbReference type="OrthoDB" id="9790710at2"/>
<comment type="caution">
    <text evidence="2">The sequence shown here is derived from an EMBL/GenBank/DDBJ whole genome shotgun (WGS) entry which is preliminary data.</text>
</comment>
<dbReference type="EMBL" id="AEWX01000017">
    <property type="protein sequence ID" value="EGC20309.1"/>
    <property type="molecule type" value="Genomic_DNA"/>
</dbReference>
<dbReference type="eggNOG" id="COG0438">
    <property type="taxonomic scope" value="Bacteria"/>
</dbReference>
<name>F0F6M7_9BACT</name>
<gene>
    <name evidence="2" type="ORF">HMPREF9141_1249</name>
</gene>
<dbReference type="SUPFAM" id="SSF53756">
    <property type="entry name" value="UDP-Glycosyltransferase/glycogen phosphorylase"/>
    <property type="match status" value="1"/>
</dbReference>
<sequence length="385" mass="44484">MHILHYIDGIEAGNLLSDHLLRLAAAQREYADVRTVTQSDRFTSVLADGPADIIHIHACWDYKAARCVRQAAGKGLPVVLSPHWGLDTRIRTTEQRLTKRTKALLYQAKTVRCADALLVTNEREKQDILGLGWTKRIDVVADSVLDSRQSDDRMAQQTLAFYRKVCDTRYQLAMTAMEREAIPSLLHAGLAQEPAHNLLPSDQLLNLRSLHPEQWKRILLYADDEGIRDIIDDGISRLQIQAPDIDTTAIRRYALLAPKETRSVDTKELSGNQFLRRQRLNDNLNREETLVREIAVMLANTQRIEQEGNLSLRQLADLYTAIKYNDYDEDRLGEVLRHMRIYRYARRIIQVLSEKIQLKEGFMPFAPLNDRQTRKIIKRNYNQRH</sequence>
<dbReference type="Pfam" id="PF13579">
    <property type="entry name" value="Glyco_trans_4_4"/>
    <property type="match status" value="1"/>
</dbReference>
<dbReference type="RefSeq" id="WP_007368778.1">
    <property type="nucleotide sequence ID" value="NZ_GL872283.1"/>
</dbReference>